<feature type="transmembrane region" description="Helical" evidence="12">
    <location>
        <begin position="155"/>
        <end position="177"/>
    </location>
</feature>
<dbReference type="Pfam" id="PF01292">
    <property type="entry name" value="Ni_hydr_CYTB"/>
    <property type="match status" value="1"/>
</dbReference>
<keyword evidence="15" id="KW-1185">Reference proteome</keyword>
<evidence type="ECO:0000256" key="5">
    <source>
        <dbReference type="ARBA" id="ARBA00022617"/>
    </source>
</evidence>
<dbReference type="PANTHER" id="PTHR30485:SF0">
    <property type="entry name" value="NI_FE-HYDROGENASE 1 B-TYPE CYTOCHROME SUBUNIT-RELATED"/>
    <property type="match status" value="1"/>
</dbReference>
<feature type="domain" description="Cytochrome b561 bacterial/Ni-hydrogenase" evidence="13">
    <location>
        <begin position="19"/>
        <end position="244"/>
    </location>
</feature>
<evidence type="ECO:0000256" key="12">
    <source>
        <dbReference type="SAM" id="Phobius"/>
    </source>
</evidence>
<proteinExistence type="inferred from homology"/>
<dbReference type="GO" id="GO:0020037">
    <property type="term" value="F:heme binding"/>
    <property type="evidence" value="ECO:0007669"/>
    <property type="project" value="TreeGrafter"/>
</dbReference>
<evidence type="ECO:0000256" key="11">
    <source>
        <dbReference type="ARBA" id="ARBA00023136"/>
    </source>
</evidence>
<dbReference type="InterPro" id="IPR016174">
    <property type="entry name" value="Di-haem_cyt_TM"/>
</dbReference>
<sequence>MNTNKIEMFKKELHMHEEFSGLTRIFHWLRALCIFTLIATGFYIAYPFIMSNPDTTQATLQGSIQGQVVIEQSMGAVSTSYLQGYIRSVHLIMGFVLIAISFFRIYLFFFDKKSLPERISLNQALQPKIWIAQIKTYMFIGNHPHIDGTYNPIQFVTYLCLGILVFLISLTGVVLYYNVYNNGLGAILEFCFKWVEVLCGGLSSVRNLHHIFTWAIIIFIPVHIYFAVWNSIKYPNGGVDAIVSGIRYTDEVKV</sequence>
<dbReference type="HOGENOM" id="CLU_075520_0_2_7"/>
<keyword evidence="9 12" id="KW-1133">Transmembrane helix</keyword>
<keyword evidence="7" id="KW-0479">Metal-binding</keyword>
<dbReference type="eggNOG" id="COG1969">
    <property type="taxonomic scope" value="Bacteria"/>
</dbReference>
<dbReference type="Proteomes" id="UP000002495">
    <property type="component" value="Chromosome"/>
</dbReference>
<reference evidence="14 15" key="1">
    <citation type="journal article" date="2003" name="Proc. Natl. Acad. Sci. U.S.A.">
        <title>The complete genome sequence of the carcinogenic bacterium Helicobacter hepaticus.</title>
        <authorList>
            <person name="Suerbaum S."/>
            <person name="Josenhans C."/>
            <person name="Sterzenbach T."/>
            <person name="Drescher B."/>
            <person name="Brandt P."/>
            <person name="Bell M."/>
            <person name="Droege M."/>
            <person name="Fartmann B."/>
            <person name="Fischer H.-P."/>
            <person name="Ge Z."/>
            <person name="Hoerster A."/>
            <person name="Holland R."/>
            <person name="Klein K."/>
            <person name="Koenig J."/>
            <person name="Macko L."/>
            <person name="Mendz G.L."/>
            <person name="Nyakatura G."/>
            <person name="Schauer D.B."/>
            <person name="Shen Z."/>
            <person name="Weber J."/>
            <person name="Frosch M."/>
            <person name="Fox J.G."/>
        </authorList>
    </citation>
    <scope>NUCLEOTIDE SEQUENCE [LARGE SCALE GENOMIC DNA]</scope>
    <source>
        <strain evidence="15">ATCC 51449 / 3B1</strain>
    </source>
</reference>
<dbReference type="PANTHER" id="PTHR30485">
    <property type="entry name" value="NI/FE-HYDROGENASE 1 B-TYPE CYTOCHROME SUBUNIT"/>
    <property type="match status" value="1"/>
</dbReference>
<dbReference type="GO" id="GO:0016491">
    <property type="term" value="F:oxidoreductase activity"/>
    <property type="evidence" value="ECO:0007669"/>
    <property type="project" value="UniProtKB-KW"/>
</dbReference>
<keyword evidence="6 12" id="KW-0812">Transmembrane</keyword>
<evidence type="ECO:0000256" key="4">
    <source>
        <dbReference type="ARBA" id="ARBA00022475"/>
    </source>
</evidence>
<keyword evidence="3" id="KW-0813">Transport</keyword>
<gene>
    <name evidence="14" type="primary">hyaC</name>
    <name evidence="14" type="ordered locus">HH_0058</name>
</gene>
<evidence type="ECO:0000313" key="14">
    <source>
        <dbReference type="EMBL" id="AAP76655.1"/>
    </source>
</evidence>
<dbReference type="KEGG" id="hhe:HH_0058"/>
<dbReference type="GO" id="GO:0022904">
    <property type="term" value="P:respiratory electron transport chain"/>
    <property type="evidence" value="ECO:0007669"/>
    <property type="project" value="InterPro"/>
</dbReference>
<dbReference type="GO" id="GO:0005506">
    <property type="term" value="F:iron ion binding"/>
    <property type="evidence" value="ECO:0007669"/>
    <property type="project" value="InterPro"/>
</dbReference>
<keyword evidence="4" id="KW-1003">Cell membrane</keyword>
<dbReference type="InterPro" id="IPR011577">
    <property type="entry name" value="Cyt_b561_bac/Ni-Hgenase"/>
</dbReference>
<evidence type="ECO:0000256" key="7">
    <source>
        <dbReference type="ARBA" id="ARBA00022723"/>
    </source>
</evidence>
<keyword evidence="14" id="KW-0560">Oxidoreductase</keyword>
<feature type="transmembrane region" description="Helical" evidence="12">
    <location>
        <begin position="211"/>
        <end position="228"/>
    </location>
</feature>
<comment type="subcellular location">
    <subcellularLocation>
        <location evidence="1">Cell membrane</location>
        <topology evidence="1">Multi-pass membrane protein</topology>
    </subcellularLocation>
</comment>
<dbReference type="GO" id="GO:0005886">
    <property type="term" value="C:plasma membrane"/>
    <property type="evidence" value="ECO:0007669"/>
    <property type="project" value="UniProtKB-SubCell"/>
</dbReference>
<comment type="similarity">
    <text evidence="2">Belongs to the HupC/HyaC/HydC family.</text>
</comment>
<dbReference type="PRINTS" id="PR00161">
    <property type="entry name" value="NIHGNASECYTB"/>
</dbReference>
<evidence type="ECO:0000256" key="3">
    <source>
        <dbReference type="ARBA" id="ARBA00022448"/>
    </source>
</evidence>
<keyword evidence="5" id="KW-0349">Heme</keyword>
<keyword evidence="8" id="KW-0249">Electron transport</keyword>
<dbReference type="SUPFAM" id="SSF81342">
    <property type="entry name" value="Transmembrane di-heme cytochromes"/>
    <property type="match status" value="1"/>
</dbReference>
<dbReference type="InterPro" id="IPR000516">
    <property type="entry name" value="Ni-dep_Hydgase_cyt-B"/>
</dbReference>
<evidence type="ECO:0000256" key="6">
    <source>
        <dbReference type="ARBA" id="ARBA00022692"/>
    </source>
</evidence>
<dbReference type="InterPro" id="IPR051542">
    <property type="entry name" value="Hydrogenase_cytochrome"/>
</dbReference>
<dbReference type="EC" id="1.2.1.2" evidence="14"/>
<organism evidence="14 15">
    <name type="scientific">Helicobacter hepaticus (strain ATCC 51449 / 3B1)</name>
    <dbReference type="NCBI Taxonomy" id="235279"/>
    <lineage>
        <taxon>Bacteria</taxon>
        <taxon>Pseudomonadati</taxon>
        <taxon>Campylobacterota</taxon>
        <taxon>Epsilonproteobacteria</taxon>
        <taxon>Campylobacterales</taxon>
        <taxon>Helicobacteraceae</taxon>
        <taxon>Helicobacter</taxon>
    </lineage>
</organism>
<evidence type="ECO:0000256" key="10">
    <source>
        <dbReference type="ARBA" id="ARBA00023004"/>
    </source>
</evidence>
<accession>Q7VK34</accession>
<feature type="transmembrane region" description="Helical" evidence="12">
    <location>
        <begin position="89"/>
        <end position="110"/>
    </location>
</feature>
<protein>
    <submittedName>
        <fullName evidence="14">Ni/Fe hydrogenase cytochrome b subunit</fullName>
        <ecNumber evidence="14">1.2.1.2</ecNumber>
    </submittedName>
</protein>
<dbReference type="GO" id="GO:0009055">
    <property type="term" value="F:electron transfer activity"/>
    <property type="evidence" value="ECO:0007669"/>
    <property type="project" value="InterPro"/>
</dbReference>
<feature type="transmembrane region" description="Helical" evidence="12">
    <location>
        <begin position="21"/>
        <end position="46"/>
    </location>
</feature>
<dbReference type="Gene3D" id="1.20.950.20">
    <property type="entry name" value="Transmembrane di-heme cytochromes, Chain C"/>
    <property type="match status" value="1"/>
</dbReference>
<name>Q7VK34_HELHP</name>
<dbReference type="RefSeq" id="WP_011114901.1">
    <property type="nucleotide sequence ID" value="NC_004917.1"/>
</dbReference>
<evidence type="ECO:0000256" key="2">
    <source>
        <dbReference type="ARBA" id="ARBA00008622"/>
    </source>
</evidence>
<evidence type="ECO:0000256" key="8">
    <source>
        <dbReference type="ARBA" id="ARBA00022982"/>
    </source>
</evidence>
<dbReference type="EMBL" id="AE017125">
    <property type="protein sequence ID" value="AAP76655.1"/>
    <property type="molecule type" value="Genomic_DNA"/>
</dbReference>
<dbReference type="STRING" id="235279.HH_0058"/>
<evidence type="ECO:0000256" key="1">
    <source>
        <dbReference type="ARBA" id="ARBA00004651"/>
    </source>
</evidence>
<evidence type="ECO:0000259" key="13">
    <source>
        <dbReference type="Pfam" id="PF01292"/>
    </source>
</evidence>
<evidence type="ECO:0000313" key="15">
    <source>
        <dbReference type="Proteomes" id="UP000002495"/>
    </source>
</evidence>
<evidence type="ECO:0000256" key="9">
    <source>
        <dbReference type="ARBA" id="ARBA00022989"/>
    </source>
</evidence>
<dbReference type="NCBIfam" id="TIGR02125">
    <property type="entry name" value="CytB-hydogenase"/>
    <property type="match status" value="1"/>
</dbReference>
<keyword evidence="10" id="KW-0408">Iron</keyword>
<dbReference type="AlphaFoldDB" id="Q7VK34"/>
<keyword evidence="11 12" id="KW-0472">Membrane</keyword>